<keyword evidence="2" id="KW-1185">Reference proteome</keyword>
<evidence type="ECO:0000313" key="2">
    <source>
        <dbReference type="Proteomes" id="UP001271007"/>
    </source>
</evidence>
<gene>
    <name evidence="1" type="ORF">LTR09_007780</name>
</gene>
<proteinExistence type="predicted"/>
<dbReference type="AlphaFoldDB" id="A0AAJ0GAR1"/>
<organism evidence="1 2">
    <name type="scientific">Extremus antarcticus</name>
    <dbReference type="NCBI Taxonomy" id="702011"/>
    <lineage>
        <taxon>Eukaryota</taxon>
        <taxon>Fungi</taxon>
        <taxon>Dikarya</taxon>
        <taxon>Ascomycota</taxon>
        <taxon>Pezizomycotina</taxon>
        <taxon>Dothideomycetes</taxon>
        <taxon>Dothideomycetidae</taxon>
        <taxon>Mycosphaerellales</taxon>
        <taxon>Extremaceae</taxon>
        <taxon>Extremus</taxon>
    </lineage>
</organism>
<dbReference type="EMBL" id="JAWDJX010000028">
    <property type="protein sequence ID" value="KAK3051031.1"/>
    <property type="molecule type" value="Genomic_DNA"/>
</dbReference>
<name>A0AAJ0GAR1_9PEZI</name>
<comment type="caution">
    <text evidence="1">The sequence shown here is derived from an EMBL/GenBank/DDBJ whole genome shotgun (WGS) entry which is preliminary data.</text>
</comment>
<reference evidence="1" key="1">
    <citation type="submission" date="2023-04" db="EMBL/GenBank/DDBJ databases">
        <title>Black Yeasts Isolated from many extreme environments.</title>
        <authorList>
            <person name="Coleine C."/>
            <person name="Stajich J.E."/>
            <person name="Selbmann L."/>
        </authorList>
    </citation>
    <scope>NUCLEOTIDE SEQUENCE</scope>
    <source>
        <strain evidence="1">CCFEE 5312</strain>
    </source>
</reference>
<evidence type="ECO:0000313" key="1">
    <source>
        <dbReference type="EMBL" id="KAK3051031.1"/>
    </source>
</evidence>
<sequence>MKVRCLCANRQDSEQSPKDRQLVQNAVSYPVVDSEPFTTGALPYSAPNESALSPFGFDLDMLAGQPTHDVFDWSFGSLLDDSFDFLDFDEGFPSTFNSSAILPDDIQSAIAVVHRYSQSRSGAASPIQDSSPQTWFSEPPQADLYDSEVLDIFVGLAVAHLDGTFKLFANFAITDHTTTELYRAMAAVGGLFCRVSGSFKIAKALYHDARRLLLASVIHCSAQEVPDPARDFMLLEIWGVSSGDKRSYEFTEAFHTDSLQCVGKVFKALGSSARTDDRSLLICLLESAHVLECYRTILLQRPSIMPPALTEYLCGSHTHVGSSSDRTSDVEQLFTTDSTISENVTRVSGLTELSAVARFIPYIVPKAFGGSEIPNFWRAEFAESALHRWLKQHQHVPVSELLLSHMVLLSCHANLELLQFYATSRSHHGFKAQTEVFLVGIREWSAAHRTISRWNAARIITLMQESQAGTMSDRLALGDTDLEKSSSSLSLIEAPHVAYCVYYATLVLWCGSLLSNEAATTQALHLSTGACILATLRPRIGRVLSSALKEIMP</sequence>
<protein>
    <recommendedName>
        <fullName evidence="3">Transcription factor domain-containing protein</fullName>
    </recommendedName>
</protein>
<accession>A0AAJ0GAR1</accession>
<dbReference type="Proteomes" id="UP001271007">
    <property type="component" value="Unassembled WGS sequence"/>
</dbReference>
<evidence type="ECO:0008006" key="3">
    <source>
        <dbReference type="Google" id="ProtNLM"/>
    </source>
</evidence>